<keyword evidence="2" id="KW-1133">Transmembrane helix</keyword>
<dbReference type="RefSeq" id="WP_120723920.1">
    <property type="nucleotide sequence ID" value="NZ_CP032698.1"/>
</dbReference>
<keyword evidence="4" id="KW-1185">Reference proteome</keyword>
<organism evidence="3 4">
    <name type="scientific">Streptomyces hundungensis</name>
    <dbReference type="NCBI Taxonomy" id="1077946"/>
    <lineage>
        <taxon>Bacteria</taxon>
        <taxon>Bacillati</taxon>
        <taxon>Actinomycetota</taxon>
        <taxon>Actinomycetes</taxon>
        <taxon>Kitasatosporales</taxon>
        <taxon>Streptomycetaceae</taxon>
        <taxon>Streptomyces</taxon>
    </lineage>
</organism>
<proteinExistence type="predicted"/>
<dbReference type="InterPro" id="IPR021454">
    <property type="entry name" value="DUF3105"/>
</dbReference>
<dbReference type="Proteomes" id="UP000271554">
    <property type="component" value="Chromosome"/>
</dbReference>
<feature type="compositionally biased region" description="Basic and acidic residues" evidence="1">
    <location>
        <begin position="1"/>
        <end position="20"/>
    </location>
</feature>
<evidence type="ECO:0000313" key="3">
    <source>
        <dbReference type="EMBL" id="AYG83257.1"/>
    </source>
</evidence>
<accession>A0A387HR08</accession>
<dbReference type="OrthoDB" id="164831at2"/>
<feature type="transmembrane region" description="Helical" evidence="2">
    <location>
        <begin position="30"/>
        <end position="53"/>
    </location>
</feature>
<keyword evidence="2" id="KW-0472">Membrane</keyword>
<evidence type="ECO:0000256" key="1">
    <source>
        <dbReference type="SAM" id="MobiDB-lite"/>
    </source>
</evidence>
<feature type="region of interest" description="Disordered" evidence="1">
    <location>
        <begin position="1"/>
        <end position="26"/>
    </location>
</feature>
<dbReference type="EMBL" id="CP032698">
    <property type="protein sequence ID" value="AYG83257.1"/>
    <property type="molecule type" value="Genomic_DNA"/>
</dbReference>
<name>A0A387HR08_9ACTN</name>
<reference evidence="3 4" key="1">
    <citation type="submission" date="2018-10" db="EMBL/GenBank/DDBJ databases">
        <title>Relationship between Morphology and Antimicrobial Activity in Streptomyces.</title>
        <authorList>
            <person name="Kang H.J."/>
            <person name="Kim S.B."/>
        </authorList>
    </citation>
    <scope>NUCLEOTIDE SEQUENCE [LARGE SCALE GENOMIC DNA]</scope>
    <source>
        <strain evidence="3 4">BH38</strain>
    </source>
</reference>
<dbReference type="AlphaFoldDB" id="A0A387HR08"/>
<protein>
    <recommendedName>
        <fullName evidence="5">DUF3105 domain-containing protein</fullName>
    </recommendedName>
</protein>
<dbReference type="Pfam" id="PF11303">
    <property type="entry name" value="DUF3105"/>
    <property type="match status" value="1"/>
</dbReference>
<evidence type="ECO:0008006" key="5">
    <source>
        <dbReference type="Google" id="ProtNLM"/>
    </source>
</evidence>
<evidence type="ECO:0000313" key="4">
    <source>
        <dbReference type="Proteomes" id="UP000271554"/>
    </source>
</evidence>
<evidence type="ECO:0000256" key="2">
    <source>
        <dbReference type="SAM" id="Phobius"/>
    </source>
</evidence>
<dbReference type="KEGG" id="shun:DWB77_05453"/>
<sequence>MTMQDDYHASRRAHIEEQQRNRQARRRRETIVAISSVTAAVLVVAGLVGFGVYKFSTMKDSGSTSAAPRTEPSARGSGDASGQGSGDAGAPIAGEKDWDTKKLTRNHVTTPVRYPMTPPVGGDHAAVWMNCGGVVYQKPVPDVNAVHSLEHGAVWVTYTDKASAADVKKLGGKVSVTPYSLMSPYQDQAGAIMLSAWGKQLTVDSADDPRVNQFFTRYVEGPQTPEPGAPCTGGLDER</sequence>
<gene>
    <name evidence="3" type="ORF">DWB77_05453</name>
</gene>
<keyword evidence="2" id="KW-0812">Transmembrane</keyword>
<feature type="region of interest" description="Disordered" evidence="1">
    <location>
        <begin position="59"/>
        <end position="104"/>
    </location>
</feature>